<comment type="caution">
    <text evidence="1">The sequence shown here is derived from an EMBL/GenBank/DDBJ whole genome shotgun (WGS) entry which is preliminary data.</text>
</comment>
<gene>
    <name evidence="1" type="ORF">ACOLOM_LOCUS2917</name>
</gene>
<organism evidence="1 2">
    <name type="scientific">Acaulospora colombiana</name>
    <dbReference type="NCBI Taxonomy" id="27376"/>
    <lineage>
        <taxon>Eukaryota</taxon>
        <taxon>Fungi</taxon>
        <taxon>Fungi incertae sedis</taxon>
        <taxon>Mucoromycota</taxon>
        <taxon>Glomeromycotina</taxon>
        <taxon>Glomeromycetes</taxon>
        <taxon>Diversisporales</taxon>
        <taxon>Acaulosporaceae</taxon>
        <taxon>Acaulospora</taxon>
    </lineage>
</organism>
<evidence type="ECO:0000313" key="2">
    <source>
        <dbReference type="Proteomes" id="UP000789525"/>
    </source>
</evidence>
<name>A0ACA9L0G3_9GLOM</name>
<sequence length="266" mass="31294">MEEVDKEISEMKLSLNARARIVAESYLSQERERRLKLLREKAGAKQRQLAQNGSKEIAAETMTNDQVMAIQNGSEGHINFWRDMEKEFATNKEYEAEKRTKEQKMERQLAMHFDEVLKDPKPWYLSTRNHEEKYSIDGTIKKKKNIGTKSIDDPLLVIEKGLDKKLKKKSDIITNPKPKDERERNLSSNASSTIDELRAQRIAREREERIRTLKLLNPHMETSRPKSRYNSQFNPEATEAAHNIFRRRSRGYDGSDYSRSRRHKPY</sequence>
<keyword evidence="2" id="KW-1185">Reference proteome</keyword>
<accession>A0ACA9L0G3</accession>
<evidence type="ECO:0000313" key="1">
    <source>
        <dbReference type="EMBL" id="CAG8503803.1"/>
    </source>
</evidence>
<dbReference type="Proteomes" id="UP000789525">
    <property type="component" value="Unassembled WGS sequence"/>
</dbReference>
<proteinExistence type="predicted"/>
<dbReference type="EMBL" id="CAJVPT010004057">
    <property type="protein sequence ID" value="CAG8503803.1"/>
    <property type="molecule type" value="Genomic_DNA"/>
</dbReference>
<reference evidence="1" key="1">
    <citation type="submission" date="2021-06" db="EMBL/GenBank/DDBJ databases">
        <authorList>
            <person name="Kallberg Y."/>
            <person name="Tangrot J."/>
            <person name="Rosling A."/>
        </authorList>
    </citation>
    <scope>NUCLEOTIDE SEQUENCE</scope>
    <source>
        <strain evidence="1">CL356</strain>
    </source>
</reference>
<protein>
    <submittedName>
        <fullName evidence="1">9707_t:CDS:1</fullName>
    </submittedName>
</protein>